<accession>A0A378LCH2</accession>
<dbReference type="EMBL" id="LNYZ01000007">
    <property type="protein sequence ID" value="KTD78968.1"/>
    <property type="molecule type" value="Genomic_DNA"/>
</dbReference>
<keyword evidence="4" id="KW-1185">Reference proteome</keyword>
<evidence type="ECO:0000313" key="4">
    <source>
        <dbReference type="Proteomes" id="UP000054820"/>
    </source>
</evidence>
<name>A0A378LCH2_9GAMM</name>
<feature type="transmembrane region" description="Helical" evidence="1">
    <location>
        <begin position="192"/>
        <end position="209"/>
    </location>
</feature>
<feature type="transmembrane region" description="Helical" evidence="1">
    <location>
        <begin position="324"/>
        <end position="340"/>
    </location>
</feature>
<keyword evidence="1" id="KW-0812">Transmembrane</keyword>
<feature type="transmembrane region" description="Helical" evidence="1">
    <location>
        <begin position="17"/>
        <end position="39"/>
    </location>
</feature>
<gene>
    <name evidence="2" type="ORF">Lstg_0925</name>
    <name evidence="3" type="ORF">NCTC11991_02166</name>
</gene>
<evidence type="ECO:0000256" key="1">
    <source>
        <dbReference type="SAM" id="Phobius"/>
    </source>
</evidence>
<keyword evidence="1" id="KW-0472">Membrane</keyword>
<feature type="transmembrane region" description="Helical" evidence="1">
    <location>
        <begin position="163"/>
        <end position="186"/>
    </location>
</feature>
<evidence type="ECO:0008006" key="6">
    <source>
        <dbReference type="Google" id="ProtNLM"/>
    </source>
</evidence>
<evidence type="ECO:0000313" key="3">
    <source>
        <dbReference type="EMBL" id="STY23558.1"/>
    </source>
</evidence>
<feature type="transmembrane region" description="Helical" evidence="1">
    <location>
        <begin position="221"/>
        <end position="242"/>
    </location>
</feature>
<dbReference type="Proteomes" id="UP000255110">
    <property type="component" value="Unassembled WGS sequence"/>
</dbReference>
<sequence length="375" mass="44268">MNNLLKEFNFIKHTNKAVFVMLIIHLILLFIQTVYLSFYSSMTHDYSCYYNAANQWLKGSSLYSSCFVYLPQSAIFFIPISILPPQLFLIIWKIILIIALYSSLFKILEIFKITERKKLFMFFGITLLVAQGPFTQGQADILMISCMIFAIAAWHDEKYTKCAFLLCFSVFLDPLSIVFMGLMFLFHRQLQFRIICFSLFFILFPYIISKANYVNQEYIELILRYRLLSTSEFPHVFNLFFLFTNSNISDYTQFIVRLTFSILTILFSWQVKKKIDKRLFPFFLYVVSSLYMLLFNPHVESHHSLILIVVILPFIISQMKTINTPLSLIFISNLFLYIWQRIFLNSMLQPIPVLIVCAASFYLLKSIRHYGNEKI</sequence>
<feature type="transmembrane region" description="Helical" evidence="1">
    <location>
        <begin position="60"/>
        <end position="82"/>
    </location>
</feature>
<reference evidence="2 4" key="1">
    <citation type="submission" date="2015-11" db="EMBL/GenBank/DDBJ databases">
        <title>Genomic analysis of 38 Legionella species identifies large and diverse effector repertoires.</title>
        <authorList>
            <person name="Burstein D."/>
            <person name="Amaro F."/>
            <person name="Zusman T."/>
            <person name="Lifshitz Z."/>
            <person name="Cohen O."/>
            <person name="Gilbert J.A."/>
            <person name="Pupko T."/>
            <person name="Shuman H.A."/>
            <person name="Segal G."/>
        </authorList>
    </citation>
    <scope>NUCLEOTIDE SEQUENCE [LARGE SCALE GENOMIC DNA]</scope>
    <source>
        <strain evidence="2 4">SC-18-C9</strain>
    </source>
</reference>
<organism evidence="3 5">
    <name type="scientific">Legionella steigerwaltii</name>
    <dbReference type="NCBI Taxonomy" id="460"/>
    <lineage>
        <taxon>Bacteria</taxon>
        <taxon>Pseudomonadati</taxon>
        <taxon>Pseudomonadota</taxon>
        <taxon>Gammaproteobacteria</taxon>
        <taxon>Legionellales</taxon>
        <taxon>Legionellaceae</taxon>
        <taxon>Legionella</taxon>
    </lineage>
</organism>
<dbReference type="AlphaFoldDB" id="A0A378LCH2"/>
<reference evidence="3 5" key="2">
    <citation type="submission" date="2018-06" db="EMBL/GenBank/DDBJ databases">
        <authorList>
            <consortium name="Pathogen Informatics"/>
            <person name="Doyle S."/>
        </authorList>
    </citation>
    <scope>NUCLEOTIDE SEQUENCE [LARGE SCALE GENOMIC DNA]</scope>
    <source>
        <strain evidence="3 5">NCTC11991</strain>
    </source>
</reference>
<feature type="transmembrane region" description="Helical" evidence="1">
    <location>
        <begin position="346"/>
        <end position="364"/>
    </location>
</feature>
<dbReference type="OrthoDB" id="8096476at2"/>
<dbReference type="EMBL" id="UGOY01000001">
    <property type="protein sequence ID" value="STY23558.1"/>
    <property type="molecule type" value="Genomic_DNA"/>
</dbReference>
<dbReference type="Proteomes" id="UP000054820">
    <property type="component" value="Unassembled WGS sequence"/>
</dbReference>
<evidence type="ECO:0000313" key="5">
    <source>
        <dbReference type="Proteomes" id="UP000255110"/>
    </source>
</evidence>
<feature type="transmembrane region" description="Helical" evidence="1">
    <location>
        <begin position="88"/>
        <end position="107"/>
    </location>
</feature>
<protein>
    <recommendedName>
        <fullName evidence="6">Mannosyltransferase</fullName>
    </recommendedName>
</protein>
<feature type="transmembrane region" description="Helical" evidence="1">
    <location>
        <begin position="278"/>
        <end position="295"/>
    </location>
</feature>
<proteinExistence type="predicted"/>
<feature type="transmembrane region" description="Helical" evidence="1">
    <location>
        <begin position="254"/>
        <end position="271"/>
    </location>
</feature>
<evidence type="ECO:0000313" key="2">
    <source>
        <dbReference type="EMBL" id="KTD78968.1"/>
    </source>
</evidence>
<keyword evidence="1" id="KW-1133">Transmembrane helix</keyword>